<comment type="caution">
    <text evidence="1">The sequence shown here is derived from an EMBL/GenBank/DDBJ whole genome shotgun (WGS) entry which is preliminary data.</text>
</comment>
<dbReference type="InterPro" id="IPR001920">
    <property type="entry name" value="Asp/Glu_race"/>
</dbReference>
<dbReference type="OrthoDB" id="2910128at2"/>
<dbReference type="Gene3D" id="3.40.50.1860">
    <property type="match status" value="2"/>
</dbReference>
<name>A0A2N0Z1B2_9BACI</name>
<reference evidence="1 2" key="1">
    <citation type="journal article" date="2003" name="Int. J. Syst. Evol. Microbiol.">
        <title>Bacillus nealsonii sp. nov., isolated from a spacecraft-assembly facility, whose spores are gamma-radiation resistant.</title>
        <authorList>
            <person name="Venkateswaran K."/>
            <person name="Kempf M."/>
            <person name="Chen F."/>
            <person name="Satomi M."/>
            <person name="Nicholson W."/>
            <person name="Kern R."/>
        </authorList>
    </citation>
    <scope>NUCLEOTIDE SEQUENCE [LARGE SCALE GENOMIC DNA]</scope>
    <source>
        <strain evidence="1 2">FO-92</strain>
    </source>
</reference>
<sequence>MHKKIACLHAHFSNIEYIEKAFSAYEIEFVHFVDPGLIYQVALAGNLQTDAVKNKTKEQIEWMAQCGADAILITCTTYIAVLEEVELSLTVPIIKIDEPFFAYICRNKKPQTMLFSNPATVEGTVKRLKAYAEAHQQIIDFKVVVIPDSFELIMKGLKEQYDQKIKDTLFELIKQGEKVISVAQLSMADGAKEVEKKTSAVIIHPLSTLVSAVVEQMEGTSCKQ</sequence>
<dbReference type="EMBL" id="PISE01000026">
    <property type="protein sequence ID" value="PKG23302.1"/>
    <property type="molecule type" value="Genomic_DNA"/>
</dbReference>
<evidence type="ECO:0008006" key="3">
    <source>
        <dbReference type="Google" id="ProtNLM"/>
    </source>
</evidence>
<protein>
    <recommendedName>
        <fullName evidence="3">Asp/Glu/hydantoin racemase</fullName>
    </recommendedName>
</protein>
<dbReference type="Pfam" id="PF01177">
    <property type="entry name" value="Asp_Glu_race"/>
    <property type="match status" value="1"/>
</dbReference>
<dbReference type="RefSeq" id="WP_101177575.1">
    <property type="nucleotide sequence ID" value="NZ_PISE01000026.1"/>
</dbReference>
<dbReference type="InterPro" id="IPR015942">
    <property type="entry name" value="Asp/Glu/hydantoin_racemase"/>
</dbReference>
<proteinExistence type="predicted"/>
<dbReference type="Proteomes" id="UP000233375">
    <property type="component" value="Unassembled WGS sequence"/>
</dbReference>
<accession>A0A2N0Z1B2</accession>
<gene>
    <name evidence="1" type="ORF">CWS01_12700</name>
</gene>
<evidence type="ECO:0000313" key="2">
    <source>
        <dbReference type="Proteomes" id="UP000233375"/>
    </source>
</evidence>
<evidence type="ECO:0000313" key="1">
    <source>
        <dbReference type="EMBL" id="PKG23302.1"/>
    </source>
</evidence>
<organism evidence="1 2">
    <name type="scientific">Niallia nealsonii</name>
    <dbReference type="NCBI Taxonomy" id="115979"/>
    <lineage>
        <taxon>Bacteria</taxon>
        <taxon>Bacillati</taxon>
        <taxon>Bacillota</taxon>
        <taxon>Bacilli</taxon>
        <taxon>Bacillales</taxon>
        <taxon>Bacillaceae</taxon>
        <taxon>Niallia</taxon>
    </lineage>
</organism>
<dbReference type="GO" id="GO:0047661">
    <property type="term" value="F:amino-acid racemase activity"/>
    <property type="evidence" value="ECO:0007669"/>
    <property type="project" value="InterPro"/>
</dbReference>
<dbReference type="AlphaFoldDB" id="A0A2N0Z1B2"/>
<dbReference type="SUPFAM" id="SSF53681">
    <property type="entry name" value="Aspartate/glutamate racemase"/>
    <property type="match status" value="1"/>
</dbReference>
<keyword evidence="2" id="KW-1185">Reference proteome</keyword>